<feature type="region of interest" description="Disordered" evidence="1">
    <location>
        <begin position="175"/>
        <end position="206"/>
    </location>
</feature>
<evidence type="ECO:0000313" key="4">
    <source>
        <dbReference type="Proteomes" id="UP000192276"/>
    </source>
</evidence>
<feature type="chain" id="PRO_5013342956" description="Lipoprotein" evidence="2">
    <location>
        <begin position="33"/>
        <end position="313"/>
    </location>
</feature>
<evidence type="ECO:0000256" key="1">
    <source>
        <dbReference type="SAM" id="MobiDB-lite"/>
    </source>
</evidence>
<sequence>MLNTENYMKSKPCTRILLLPFVLLLVFFACNKGDQAGDDTDTIDSTNTTDSTFNGNNLSVNAAFCPTAPNYGDSVVYLKPKNGGDFFLDPLNNIGVQGTYLSWPEGLKINKNSGTINLSQSETGVRYNIAFVKKGTTDTCVSQLIVGGLTYMDAIYVLEQNDTLAKPVFNANPSSSSICDDSDDTDYPDNNGNGNNKCVFDDDVPGQRANDQKLRVRTKSGFINMKKSFDDGLFGKNPKNGDTKKVQIRYKLNDGSQKASQKLTVQVVYYDKVSSIPVALQQEIAAKRTNMFSYKIVNGKPRPPLLIIAGLAK</sequence>
<gene>
    <name evidence="3" type="ORF">A4R26_22305</name>
</gene>
<accession>A0A1V9FKP5</accession>
<organism evidence="3 4">
    <name type="scientific">Niastella populi</name>
    <dbReference type="NCBI Taxonomy" id="550983"/>
    <lineage>
        <taxon>Bacteria</taxon>
        <taxon>Pseudomonadati</taxon>
        <taxon>Bacteroidota</taxon>
        <taxon>Chitinophagia</taxon>
        <taxon>Chitinophagales</taxon>
        <taxon>Chitinophagaceae</taxon>
        <taxon>Niastella</taxon>
    </lineage>
</organism>
<dbReference type="EMBL" id="LWBP01000186">
    <property type="protein sequence ID" value="OQP58915.1"/>
    <property type="molecule type" value="Genomic_DNA"/>
</dbReference>
<evidence type="ECO:0000256" key="2">
    <source>
        <dbReference type="SAM" id="SignalP"/>
    </source>
</evidence>
<protein>
    <recommendedName>
        <fullName evidence="5">Lipoprotein</fullName>
    </recommendedName>
</protein>
<keyword evidence="2" id="KW-0732">Signal</keyword>
<name>A0A1V9FKP5_9BACT</name>
<proteinExistence type="predicted"/>
<reference evidence="4" key="1">
    <citation type="submission" date="2016-04" db="EMBL/GenBank/DDBJ databases">
        <authorList>
            <person name="Chen L."/>
            <person name="Zhuang W."/>
            <person name="Wang G."/>
        </authorList>
    </citation>
    <scope>NUCLEOTIDE SEQUENCE [LARGE SCALE GENOMIC DNA]</scope>
    <source>
        <strain evidence="4">208</strain>
    </source>
</reference>
<evidence type="ECO:0008006" key="5">
    <source>
        <dbReference type="Google" id="ProtNLM"/>
    </source>
</evidence>
<dbReference type="Proteomes" id="UP000192276">
    <property type="component" value="Unassembled WGS sequence"/>
</dbReference>
<dbReference type="AlphaFoldDB" id="A0A1V9FKP5"/>
<keyword evidence="4" id="KW-1185">Reference proteome</keyword>
<evidence type="ECO:0000313" key="3">
    <source>
        <dbReference type="EMBL" id="OQP58915.1"/>
    </source>
</evidence>
<feature type="signal peptide" evidence="2">
    <location>
        <begin position="1"/>
        <end position="32"/>
    </location>
</feature>
<comment type="caution">
    <text evidence="3">The sequence shown here is derived from an EMBL/GenBank/DDBJ whole genome shotgun (WGS) entry which is preliminary data.</text>
</comment>